<feature type="transmembrane region" description="Helical" evidence="5">
    <location>
        <begin position="415"/>
        <end position="442"/>
    </location>
</feature>
<dbReference type="GO" id="GO:0005886">
    <property type="term" value="C:plasma membrane"/>
    <property type="evidence" value="ECO:0007669"/>
    <property type="project" value="TreeGrafter"/>
</dbReference>
<keyword evidence="4 5" id="KW-0472">Membrane</keyword>
<organism evidence="6 7">
    <name type="scientific">Botryotinia fuckeliana (strain B05.10)</name>
    <name type="common">Noble rot fungus</name>
    <name type="synonym">Botrytis cinerea</name>
    <dbReference type="NCBI Taxonomy" id="332648"/>
    <lineage>
        <taxon>Eukaryota</taxon>
        <taxon>Fungi</taxon>
        <taxon>Dikarya</taxon>
        <taxon>Ascomycota</taxon>
        <taxon>Pezizomycotina</taxon>
        <taxon>Leotiomycetes</taxon>
        <taxon>Helotiales</taxon>
        <taxon>Sclerotiniaceae</taxon>
        <taxon>Botrytis</taxon>
    </lineage>
</organism>
<dbReference type="GeneID" id="5430743"/>
<keyword evidence="7" id="KW-1185">Reference proteome</keyword>
<dbReference type="GO" id="GO:0005385">
    <property type="term" value="F:zinc ion transmembrane transporter activity"/>
    <property type="evidence" value="ECO:0007669"/>
    <property type="project" value="TreeGrafter"/>
</dbReference>
<evidence type="ECO:0000313" key="7">
    <source>
        <dbReference type="Proteomes" id="UP000001798"/>
    </source>
</evidence>
<dbReference type="Proteomes" id="UP000001798">
    <property type="component" value="Chromosome 14"/>
</dbReference>
<reference evidence="6 7" key="2">
    <citation type="journal article" date="2012" name="Eukaryot. Cell">
        <title>Genome update of Botrytis cinerea strains B05.10 and T4.</title>
        <authorList>
            <person name="Staats M."/>
            <person name="van Kan J.A."/>
        </authorList>
    </citation>
    <scope>NUCLEOTIDE SEQUENCE [LARGE SCALE GENOMIC DNA]</scope>
    <source>
        <strain evidence="6 7">B05.10</strain>
    </source>
</reference>
<keyword evidence="2 5" id="KW-0812">Transmembrane</keyword>
<dbReference type="RefSeq" id="XP_024553129.1">
    <property type="nucleotide sequence ID" value="XM_024697314.1"/>
</dbReference>
<accession>A0A384K3S1</accession>
<proteinExistence type="predicted"/>
<comment type="subcellular location">
    <subcellularLocation>
        <location evidence="1">Membrane</location>
        <topology evidence="1">Multi-pass membrane protein</topology>
    </subcellularLocation>
</comment>
<evidence type="ECO:0000256" key="3">
    <source>
        <dbReference type="ARBA" id="ARBA00022989"/>
    </source>
</evidence>
<evidence type="ECO:0000256" key="2">
    <source>
        <dbReference type="ARBA" id="ARBA00022692"/>
    </source>
</evidence>
<feature type="transmembrane region" description="Helical" evidence="5">
    <location>
        <begin position="321"/>
        <end position="341"/>
    </location>
</feature>
<dbReference type="InterPro" id="IPR003689">
    <property type="entry name" value="ZIP"/>
</dbReference>
<evidence type="ECO:0000313" key="6">
    <source>
        <dbReference type="EMBL" id="ATZ57412.1"/>
    </source>
</evidence>
<dbReference type="PANTHER" id="PTHR11040">
    <property type="entry name" value="ZINC/IRON TRANSPORTER"/>
    <property type="match status" value="1"/>
</dbReference>
<feature type="transmembrane region" description="Helical" evidence="5">
    <location>
        <begin position="462"/>
        <end position="484"/>
    </location>
</feature>
<dbReference type="VEuPathDB" id="FungiDB:Bcin14g05540"/>
<dbReference type="KEGG" id="bfu:BCIN_14g05540"/>
<keyword evidence="3 5" id="KW-1133">Transmembrane helix</keyword>
<feature type="transmembrane region" description="Helical" evidence="5">
    <location>
        <begin position="249"/>
        <end position="268"/>
    </location>
</feature>
<dbReference type="AlphaFoldDB" id="A0A384K3S1"/>
<feature type="transmembrane region" description="Helical" evidence="5">
    <location>
        <begin position="496"/>
        <end position="519"/>
    </location>
</feature>
<reference evidence="6 7" key="3">
    <citation type="journal article" date="2017" name="Mol. Plant Pathol.">
        <title>A gapless genome sequence of the fungus Botrytis cinerea.</title>
        <authorList>
            <person name="Van Kan J.A."/>
            <person name="Stassen J.H."/>
            <person name="Mosbach A."/>
            <person name="Van Der Lee T.A."/>
            <person name="Faino L."/>
            <person name="Farmer A.D."/>
            <person name="Papasotiriou D.G."/>
            <person name="Zhou S."/>
            <person name="Seidl M.F."/>
            <person name="Cottam E."/>
            <person name="Edel D."/>
            <person name="Hahn M."/>
            <person name="Schwartz D.C."/>
            <person name="Dietrich R.A."/>
            <person name="Widdison S."/>
            <person name="Scalliet G."/>
        </authorList>
    </citation>
    <scope>NUCLEOTIDE SEQUENCE [LARGE SCALE GENOMIC DNA]</scope>
    <source>
        <strain evidence="6 7">B05.10</strain>
    </source>
</reference>
<evidence type="ECO:0000256" key="4">
    <source>
        <dbReference type="ARBA" id="ARBA00023136"/>
    </source>
</evidence>
<sequence length="556" mass="59469">MLISHLFDHHYSIIFPEYFSRKPSLSPSTSYLYTPFCGAVHEMFNSRFSMILRSVLLFSLLSAISSAQITLTGCHIQEGQEVCFFPGGAQTTISSNTATLALTTTTTTPTQTPTPTPTSPTSVIAETTGNVQTTAITDCHQHDTTQYCVKGNGEEVQVLATATGNEALPTAYNGCHSHGSTTFCLGPDGAEVEVVGSTEEVVSTGEESSTESEGGENCHFHAGVEHCVGGSTEATCERKDRDYNVKLRIGLLFVILFTSAIGVYAPIFMARVLKTNGTGIVFTIVKQFGTGVIIATALIHLATHASLMFGNSCLGELKYEATTTAIMMAGAFIAFLIDFTGHRIAHWRLQSTIKRQTGSISSQDAPREEEAVKDHPTSTLAHLSHHHDNNSVGTTHANDGLSIFILEAGIIFHSLLIGITLVVAGDSVFITLFIVIVFHQIFEGLALGARIAVIDGLKTTKYIILPMAFTLVTPTGMAIGIGVINKFNGNDPSTIVALGTLDALSAGILTWIGFVNMWAHDWIYGELRDAGLIKTSVALISLMAGMALMGLLGKWA</sequence>
<dbReference type="EMBL" id="CP009818">
    <property type="protein sequence ID" value="ATZ57412.1"/>
    <property type="molecule type" value="Genomic_DNA"/>
</dbReference>
<dbReference type="OrthoDB" id="448280at2759"/>
<dbReference type="Pfam" id="PF02535">
    <property type="entry name" value="Zip"/>
    <property type="match status" value="1"/>
</dbReference>
<evidence type="ECO:0000256" key="1">
    <source>
        <dbReference type="ARBA" id="ARBA00004141"/>
    </source>
</evidence>
<name>A0A384K3S1_BOTFB</name>
<protein>
    <recommendedName>
        <fullName evidence="8">Zip-domain-containing protein</fullName>
    </recommendedName>
</protein>
<feature type="transmembrane region" description="Helical" evidence="5">
    <location>
        <begin position="531"/>
        <end position="552"/>
    </location>
</feature>
<feature type="transmembrane region" description="Helical" evidence="5">
    <location>
        <begin position="280"/>
        <end position="301"/>
    </location>
</feature>
<dbReference type="PANTHER" id="PTHR11040:SF44">
    <property type="entry name" value="PROTEIN ZNTC-RELATED"/>
    <property type="match status" value="1"/>
</dbReference>
<gene>
    <name evidence="6" type="ORF">BCIN_14g05540</name>
</gene>
<evidence type="ECO:0008006" key="8">
    <source>
        <dbReference type="Google" id="ProtNLM"/>
    </source>
</evidence>
<reference evidence="6 7" key="1">
    <citation type="journal article" date="2011" name="PLoS Genet.">
        <title>Genomic analysis of the necrotrophic fungal pathogens Sclerotinia sclerotiorum and Botrytis cinerea.</title>
        <authorList>
            <person name="Amselem J."/>
            <person name="Cuomo C.A."/>
            <person name="van Kan J.A."/>
            <person name="Viaud M."/>
            <person name="Benito E.P."/>
            <person name="Couloux A."/>
            <person name="Coutinho P.M."/>
            <person name="de Vries R.P."/>
            <person name="Dyer P.S."/>
            <person name="Fillinger S."/>
            <person name="Fournier E."/>
            <person name="Gout L."/>
            <person name="Hahn M."/>
            <person name="Kohn L."/>
            <person name="Lapalu N."/>
            <person name="Plummer K.M."/>
            <person name="Pradier J.M."/>
            <person name="Quevillon E."/>
            <person name="Sharon A."/>
            <person name="Simon A."/>
            <person name="ten Have A."/>
            <person name="Tudzynski B."/>
            <person name="Tudzynski P."/>
            <person name="Wincker P."/>
            <person name="Andrew M."/>
            <person name="Anthouard V."/>
            <person name="Beever R.E."/>
            <person name="Beffa R."/>
            <person name="Benoit I."/>
            <person name="Bouzid O."/>
            <person name="Brault B."/>
            <person name="Chen Z."/>
            <person name="Choquer M."/>
            <person name="Collemare J."/>
            <person name="Cotton P."/>
            <person name="Danchin E.G."/>
            <person name="Da Silva C."/>
            <person name="Gautier A."/>
            <person name="Giraud C."/>
            <person name="Giraud T."/>
            <person name="Gonzalez C."/>
            <person name="Grossetete S."/>
            <person name="Guldener U."/>
            <person name="Henrissat B."/>
            <person name="Howlett B.J."/>
            <person name="Kodira C."/>
            <person name="Kretschmer M."/>
            <person name="Lappartient A."/>
            <person name="Leroch M."/>
            <person name="Levis C."/>
            <person name="Mauceli E."/>
            <person name="Neuveglise C."/>
            <person name="Oeser B."/>
            <person name="Pearson M."/>
            <person name="Poulain J."/>
            <person name="Poussereau N."/>
            <person name="Quesneville H."/>
            <person name="Rascle C."/>
            <person name="Schumacher J."/>
            <person name="Segurens B."/>
            <person name="Sexton A."/>
            <person name="Silva E."/>
            <person name="Sirven C."/>
            <person name="Soanes D.M."/>
            <person name="Talbot N.J."/>
            <person name="Templeton M."/>
            <person name="Yandava C."/>
            <person name="Yarden O."/>
            <person name="Zeng Q."/>
            <person name="Rollins J.A."/>
            <person name="Lebrun M.H."/>
            <person name="Dickman M."/>
        </authorList>
    </citation>
    <scope>NUCLEOTIDE SEQUENCE [LARGE SCALE GENOMIC DNA]</scope>
    <source>
        <strain evidence="6 7">B05.10</strain>
    </source>
</reference>
<evidence type="ECO:0000256" key="5">
    <source>
        <dbReference type="SAM" id="Phobius"/>
    </source>
</evidence>